<dbReference type="PANTHER" id="PTHR42831:SF1">
    <property type="entry name" value="FE-S PROTEIN MATURATION AUXILIARY FACTOR YITW"/>
    <property type="match status" value="1"/>
</dbReference>
<evidence type="ECO:0000313" key="3">
    <source>
        <dbReference type="Proteomes" id="UP000192940"/>
    </source>
</evidence>
<proteinExistence type="predicted"/>
<dbReference type="AlphaFoldDB" id="A0A1X7HPN8"/>
<dbReference type="STRING" id="1313296.SAMN05661091_5188"/>
<dbReference type="Proteomes" id="UP000192940">
    <property type="component" value="Chromosome I"/>
</dbReference>
<dbReference type="InterPro" id="IPR034904">
    <property type="entry name" value="FSCA_dom_sf"/>
</dbReference>
<feature type="domain" description="MIP18 family-like" evidence="1">
    <location>
        <begin position="12"/>
        <end position="83"/>
    </location>
</feature>
<dbReference type="InterPro" id="IPR002744">
    <property type="entry name" value="MIP18-like"/>
</dbReference>
<evidence type="ECO:0000313" key="2">
    <source>
        <dbReference type="EMBL" id="SMF90691.1"/>
    </source>
</evidence>
<accession>A0A1X7HPN8</accession>
<dbReference type="Gene3D" id="3.30.300.130">
    <property type="entry name" value="Fe-S cluster assembly (FSCA)"/>
    <property type="match status" value="1"/>
</dbReference>
<gene>
    <name evidence="2" type="ORF">SAMN05661091_5188</name>
</gene>
<dbReference type="Pfam" id="PF01883">
    <property type="entry name" value="FeS_assembly_P"/>
    <property type="match status" value="1"/>
</dbReference>
<dbReference type="PANTHER" id="PTHR42831">
    <property type="entry name" value="FE-S PROTEIN MATURATION AUXILIARY FACTOR YITW"/>
    <property type="match status" value="1"/>
</dbReference>
<dbReference type="InterPro" id="IPR052339">
    <property type="entry name" value="Fe-S_Maturation_MIP18"/>
</dbReference>
<dbReference type="SUPFAM" id="SSF117916">
    <property type="entry name" value="Fe-S cluster assembly (FSCA) domain-like"/>
    <property type="match status" value="1"/>
</dbReference>
<organism evidence="2 3">
    <name type="scientific">Paenibacillus uliginis N3/975</name>
    <dbReference type="NCBI Taxonomy" id="1313296"/>
    <lineage>
        <taxon>Bacteria</taxon>
        <taxon>Bacillati</taxon>
        <taxon>Bacillota</taxon>
        <taxon>Bacilli</taxon>
        <taxon>Bacillales</taxon>
        <taxon>Paenibacillaceae</taxon>
        <taxon>Paenibacillus</taxon>
    </lineage>
</organism>
<name>A0A1X7HPN8_9BACL</name>
<sequence length="105" mass="11914">MLTIYSDAERMERIVNRLREVYDPELGINIVDLGLVYEVRDVQEEVYVAMTLTTPGCPMHDMIVSGVKSALSDLPNVADVHVQVVWEPQWTPEMMSDEAKAELGY</sequence>
<keyword evidence="3" id="KW-1185">Reference proteome</keyword>
<dbReference type="RefSeq" id="WP_244562844.1">
    <property type="nucleotide sequence ID" value="NZ_LT840184.1"/>
</dbReference>
<protein>
    <submittedName>
        <fullName evidence="2">Metal-sulfur cluster biosynthetic enzyme</fullName>
    </submittedName>
</protein>
<dbReference type="EMBL" id="LT840184">
    <property type="protein sequence ID" value="SMF90691.1"/>
    <property type="molecule type" value="Genomic_DNA"/>
</dbReference>
<reference evidence="2 3" key="1">
    <citation type="submission" date="2017-04" db="EMBL/GenBank/DDBJ databases">
        <authorList>
            <person name="Afonso C.L."/>
            <person name="Miller P.J."/>
            <person name="Scott M.A."/>
            <person name="Spackman E."/>
            <person name="Goraichik I."/>
            <person name="Dimitrov K.M."/>
            <person name="Suarez D.L."/>
            <person name="Swayne D.E."/>
        </authorList>
    </citation>
    <scope>NUCLEOTIDE SEQUENCE [LARGE SCALE GENOMIC DNA]</scope>
    <source>
        <strain evidence="2 3">N3/975</strain>
    </source>
</reference>
<evidence type="ECO:0000259" key="1">
    <source>
        <dbReference type="Pfam" id="PF01883"/>
    </source>
</evidence>